<dbReference type="InterPro" id="IPR001525">
    <property type="entry name" value="C5_MeTfrase"/>
</dbReference>
<keyword evidence="3 5" id="KW-0808">Transferase</keyword>
<dbReference type="EMBL" id="BK029940">
    <property type="protein sequence ID" value="DAD55609.1"/>
    <property type="molecule type" value="Genomic_DNA"/>
</dbReference>
<keyword evidence="4 5" id="KW-0949">S-adenosyl-L-methionine</keyword>
<dbReference type="GO" id="GO:0003886">
    <property type="term" value="F:DNA (cytosine-5-)-methyltransferase activity"/>
    <property type="evidence" value="ECO:0007669"/>
    <property type="project" value="UniProtKB-EC"/>
</dbReference>
<dbReference type="PROSITE" id="PS51679">
    <property type="entry name" value="SAM_MT_C5"/>
    <property type="match status" value="1"/>
</dbReference>
<dbReference type="EC" id="2.1.1.37" evidence="1"/>
<evidence type="ECO:0000256" key="1">
    <source>
        <dbReference type="ARBA" id="ARBA00011975"/>
    </source>
</evidence>
<evidence type="ECO:0000256" key="2">
    <source>
        <dbReference type="ARBA" id="ARBA00022603"/>
    </source>
</evidence>
<dbReference type="Pfam" id="PF00145">
    <property type="entry name" value="DNA_methylase"/>
    <property type="match status" value="2"/>
</dbReference>
<reference evidence="6" key="1">
    <citation type="journal article" date="2021" name="Proc. Natl. Acad. Sci. U.S.A.">
        <title>A Catalog of Tens of Thousands of Viruses from Human Metagenomes Reveals Hidden Associations with Chronic Diseases.</title>
        <authorList>
            <person name="Tisza M.J."/>
            <person name="Buck C.B."/>
        </authorList>
    </citation>
    <scope>NUCLEOTIDE SEQUENCE</scope>
    <source>
        <strain evidence="6">CtOZu12</strain>
    </source>
</reference>
<dbReference type="InterPro" id="IPR018117">
    <property type="entry name" value="C5_DNA_meth_AS"/>
</dbReference>
<keyword evidence="2 5" id="KW-0489">Methyltransferase</keyword>
<name>A0A8D9PE54_9VIRU</name>
<dbReference type="SUPFAM" id="SSF53335">
    <property type="entry name" value="S-adenosyl-L-methionine-dependent methyltransferases"/>
    <property type="match status" value="1"/>
</dbReference>
<dbReference type="PROSITE" id="PS00094">
    <property type="entry name" value="C5_MTASE_1"/>
    <property type="match status" value="1"/>
</dbReference>
<feature type="active site" evidence="5">
    <location>
        <position position="74"/>
    </location>
</feature>
<dbReference type="GO" id="GO:0032259">
    <property type="term" value="P:methylation"/>
    <property type="evidence" value="ECO:0007669"/>
    <property type="project" value="UniProtKB-KW"/>
</dbReference>
<proteinExistence type="inferred from homology"/>
<evidence type="ECO:0000313" key="6">
    <source>
        <dbReference type="EMBL" id="DAD55609.1"/>
    </source>
</evidence>
<dbReference type="PANTHER" id="PTHR23068">
    <property type="entry name" value="DNA CYTOSINE-5- -METHYLTRANSFERASE 3-RELATED"/>
    <property type="match status" value="1"/>
</dbReference>
<dbReference type="Gene3D" id="3.40.50.150">
    <property type="entry name" value="Vaccinia Virus protein VP39"/>
    <property type="match status" value="1"/>
</dbReference>
<evidence type="ECO:0000256" key="3">
    <source>
        <dbReference type="ARBA" id="ARBA00022679"/>
    </source>
</evidence>
<dbReference type="InterPro" id="IPR029063">
    <property type="entry name" value="SAM-dependent_MTases_sf"/>
</dbReference>
<sequence>MRVLSLFDGICCGHLALERAGIKIDSYDAYEIEKNAIKATETNFPDVVEHGDVTIEDFTKYKGKIDLLIGGSPCTNLSMAGNGQGLKGSQSKLFYEYARAIKEAQPKYFLLENVIMKKEWEDIITNILGVEPIEINSSLVSAQNRRRLYWTNIPNVTLPENKNITLEDILEDVEFPNPAAIRGRRLNKATIVGRRLDKNGHRKDTDKTIPITQCLEVRATNTDKSNCLTTVDKDNVLTPLSIGRHPDAFKNNLPFRYYTTKEMCRLQTVPDDFLNMIPDSAARKALGNGWTVDVIAHIFSFLPDEYKIPEVDT</sequence>
<evidence type="ECO:0000256" key="4">
    <source>
        <dbReference type="ARBA" id="ARBA00022691"/>
    </source>
</evidence>
<accession>A0A8D9PE54</accession>
<organism evidence="6">
    <name type="scientific">Bacteriophage sp</name>
    <dbReference type="NCBI Taxonomy" id="38018"/>
    <lineage>
        <taxon>Viruses</taxon>
    </lineage>
</organism>
<evidence type="ECO:0000256" key="5">
    <source>
        <dbReference type="PROSITE-ProRule" id="PRU01016"/>
    </source>
</evidence>
<dbReference type="PANTHER" id="PTHR23068:SF25">
    <property type="entry name" value="DNA (CYTOSINE-5)-METHYLTRANSFERASE DRM2"/>
    <property type="match status" value="1"/>
</dbReference>
<protein>
    <recommendedName>
        <fullName evidence="1">DNA (cytosine-5-)-methyltransferase</fullName>
        <ecNumber evidence="1">2.1.1.37</ecNumber>
    </recommendedName>
</protein>
<comment type="similarity">
    <text evidence="5">Belongs to the class I-like SAM-binding methyltransferase superfamily. C5-methyltransferase family.</text>
</comment>
<dbReference type="InterPro" id="IPR050390">
    <property type="entry name" value="C5-Methyltransferase"/>
</dbReference>